<reference evidence="3" key="1">
    <citation type="submission" date="2025-08" db="UniProtKB">
        <authorList>
            <consortium name="Ensembl"/>
        </authorList>
    </citation>
    <scope>IDENTIFICATION</scope>
</reference>
<dbReference type="OrthoDB" id="5964374at2759"/>
<dbReference type="PANTHER" id="PTHR45851">
    <property type="entry name" value="MYC PROTO-ONCOGENE"/>
    <property type="match status" value="1"/>
</dbReference>
<dbReference type="PRINTS" id="PR00044">
    <property type="entry name" value="LEUZIPPRMYC"/>
</dbReference>
<keyword evidence="1" id="KW-0238">DNA-binding</keyword>
<dbReference type="SUPFAM" id="SSF47459">
    <property type="entry name" value="HLH, helix-loop-helix DNA-binding domain"/>
    <property type="match status" value="1"/>
</dbReference>
<sequence>EDEVEDIEVLSENSKRLRHNSLQRQWNKALRSSLLTLRDHVPELVKDEKTAKIHILTKAIDYIHSFQAEEHKLLLEKEKLQARQQQLKIVKIIFVNLRWNMLQGLSAIDTENTLPA</sequence>
<evidence type="ECO:0000256" key="1">
    <source>
        <dbReference type="ARBA" id="ARBA00023125"/>
    </source>
</evidence>
<dbReference type="InterPro" id="IPR036638">
    <property type="entry name" value="HLH_DNA-bd_sf"/>
</dbReference>
<accession>A0A8C4YTU4</accession>
<dbReference type="InterPro" id="IPR050433">
    <property type="entry name" value="Myc_transcription_factors"/>
</dbReference>
<reference evidence="3" key="2">
    <citation type="submission" date="2025-09" db="UniProtKB">
        <authorList>
            <consortium name="Ensembl"/>
        </authorList>
    </citation>
    <scope>IDENTIFICATION</scope>
</reference>
<dbReference type="Gene3D" id="4.10.280.10">
    <property type="entry name" value="Helix-loop-helix DNA-binding domain"/>
    <property type="match status" value="1"/>
</dbReference>
<feature type="domain" description="BHLH" evidence="2">
    <location>
        <begin position="14"/>
        <end position="66"/>
    </location>
</feature>
<dbReference type="FunFam" id="4.10.280.10:FF:000019">
    <property type="entry name" value="Myc proto-oncogene protein"/>
    <property type="match status" value="1"/>
</dbReference>
<protein>
    <recommendedName>
        <fullName evidence="2">BHLH domain-containing protein</fullName>
    </recommendedName>
</protein>
<keyword evidence="4" id="KW-1185">Reference proteome</keyword>
<organism evidence="3 4">
    <name type="scientific">Gopherus evgoodei</name>
    <name type="common">Goodes thornscrub tortoise</name>
    <dbReference type="NCBI Taxonomy" id="1825980"/>
    <lineage>
        <taxon>Eukaryota</taxon>
        <taxon>Metazoa</taxon>
        <taxon>Chordata</taxon>
        <taxon>Craniata</taxon>
        <taxon>Vertebrata</taxon>
        <taxon>Euteleostomi</taxon>
        <taxon>Archelosauria</taxon>
        <taxon>Testudinata</taxon>
        <taxon>Testudines</taxon>
        <taxon>Cryptodira</taxon>
        <taxon>Durocryptodira</taxon>
        <taxon>Testudinoidea</taxon>
        <taxon>Testudinidae</taxon>
        <taxon>Gopherus</taxon>
    </lineage>
</organism>
<dbReference type="GeneTree" id="ENSGT00940000158432"/>
<evidence type="ECO:0000259" key="2">
    <source>
        <dbReference type="PROSITE" id="PS50888"/>
    </source>
</evidence>
<dbReference type="InterPro" id="IPR002418">
    <property type="entry name" value="Tscrpt_reg_Myc"/>
</dbReference>
<dbReference type="PROSITE" id="PS50888">
    <property type="entry name" value="BHLH"/>
    <property type="match status" value="1"/>
</dbReference>
<evidence type="ECO:0000313" key="3">
    <source>
        <dbReference type="Ensembl" id="ENSGEVP00005030179.1"/>
    </source>
</evidence>
<dbReference type="InterPro" id="IPR011598">
    <property type="entry name" value="bHLH_dom"/>
</dbReference>
<dbReference type="SMART" id="SM00353">
    <property type="entry name" value="HLH"/>
    <property type="match status" value="1"/>
</dbReference>
<evidence type="ECO:0000313" key="4">
    <source>
        <dbReference type="Proteomes" id="UP000694390"/>
    </source>
</evidence>
<dbReference type="Ensembl" id="ENSGEVT00005031700.1">
    <property type="protein sequence ID" value="ENSGEVP00005030179.1"/>
    <property type="gene ID" value="ENSGEVG00005021075.1"/>
</dbReference>
<dbReference type="Proteomes" id="UP000694390">
    <property type="component" value="Unassembled WGS sequence"/>
</dbReference>
<dbReference type="Pfam" id="PF00010">
    <property type="entry name" value="HLH"/>
    <property type="match status" value="1"/>
</dbReference>
<proteinExistence type="predicted"/>
<dbReference type="AlphaFoldDB" id="A0A8C4YTU4"/>
<dbReference type="GO" id="GO:0046983">
    <property type="term" value="F:protein dimerization activity"/>
    <property type="evidence" value="ECO:0007669"/>
    <property type="project" value="InterPro"/>
</dbReference>
<name>A0A8C4YTU4_9SAUR</name>
<dbReference type="GO" id="GO:0003700">
    <property type="term" value="F:DNA-binding transcription factor activity"/>
    <property type="evidence" value="ECO:0007669"/>
    <property type="project" value="InterPro"/>
</dbReference>
<dbReference type="GO" id="GO:0003677">
    <property type="term" value="F:DNA binding"/>
    <property type="evidence" value="ECO:0007669"/>
    <property type="project" value="UniProtKB-KW"/>
</dbReference>